<feature type="transmembrane region" description="Helical" evidence="5">
    <location>
        <begin position="20"/>
        <end position="43"/>
    </location>
</feature>
<feature type="transmembrane region" description="Helical" evidence="5">
    <location>
        <begin position="277"/>
        <end position="294"/>
    </location>
</feature>
<gene>
    <name evidence="6" type="ORF">BCR43DRAFT_555523</name>
</gene>
<evidence type="ECO:0000256" key="3">
    <source>
        <dbReference type="ARBA" id="ARBA00022989"/>
    </source>
</evidence>
<protein>
    <submittedName>
        <fullName evidence="6">Nucleotide-sugar transporter-domain-containing protein</fullName>
    </submittedName>
</protein>
<keyword evidence="6" id="KW-0762">Sugar transport</keyword>
<dbReference type="AlphaFoldDB" id="A0A1X2HWQ8"/>
<feature type="transmembrane region" description="Helical" evidence="5">
    <location>
        <begin position="155"/>
        <end position="175"/>
    </location>
</feature>
<feature type="transmembrane region" description="Helical" evidence="5">
    <location>
        <begin position="96"/>
        <end position="112"/>
    </location>
</feature>
<feature type="transmembrane region" description="Helical" evidence="5">
    <location>
        <begin position="64"/>
        <end position="84"/>
    </location>
</feature>
<keyword evidence="4 5" id="KW-0472">Membrane</keyword>
<keyword evidence="2 5" id="KW-0812">Transmembrane</keyword>
<dbReference type="PIRSF" id="PIRSF005799">
    <property type="entry name" value="UDP-gal_transpt"/>
    <property type="match status" value="1"/>
</dbReference>
<keyword evidence="6" id="KW-0813">Transport</keyword>
<dbReference type="Proteomes" id="UP000242180">
    <property type="component" value="Unassembled WGS sequence"/>
</dbReference>
<dbReference type="InParanoid" id="A0A1X2HWQ8"/>
<evidence type="ECO:0000313" key="7">
    <source>
        <dbReference type="Proteomes" id="UP000242180"/>
    </source>
</evidence>
<feature type="transmembrane region" description="Helical" evidence="5">
    <location>
        <begin position="187"/>
        <end position="207"/>
    </location>
</feature>
<proteinExistence type="predicted"/>
<dbReference type="GO" id="GO:0000139">
    <property type="term" value="C:Golgi membrane"/>
    <property type="evidence" value="ECO:0007669"/>
    <property type="project" value="InterPro"/>
</dbReference>
<keyword evidence="3 5" id="KW-1133">Transmembrane helix</keyword>
<dbReference type="Pfam" id="PF04142">
    <property type="entry name" value="Nuc_sug_transp"/>
    <property type="match status" value="1"/>
</dbReference>
<dbReference type="InterPro" id="IPR037185">
    <property type="entry name" value="EmrE-like"/>
</dbReference>
<reference evidence="6 7" key="1">
    <citation type="submission" date="2016-07" db="EMBL/GenBank/DDBJ databases">
        <title>Pervasive Adenine N6-methylation of Active Genes in Fungi.</title>
        <authorList>
            <consortium name="DOE Joint Genome Institute"/>
            <person name="Mondo S.J."/>
            <person name="Dannebaum R.O."/>
            <person name="Kuo R.C."/>
            <person name="Labutti K."/>
            <person name="Haridas S."/>
            <person name="Kuo A."/>
            <person name="Salamov A."/>
            <person name="Ahrendt S.R."/>
            <person name="Lipzen A."/>
            <person name="Sullivan W."/>
            <person name="Andreopoulos W.B."/>
            <person name="Clum A."/>
            <person name="Lindquist E."/>
            <person name="Daum C."/>
            <person name="Ramamoorthy G.K."/>
            <person name="Gryganskyi A."/>
            <person name="Culley D."/>
            <person name="Magnuson J.K."/>
            <person name="James T.Y."/>
            <person name="O'Malley M.A."/>
            <person name="Stajich J.E."/>
            <person name="Spatafora J.W."/>
            <person name="Visel A."/>
            <person name="Grigoriev I.V."/>
        </authorList>
    </citation>
    <scope>NUCLEOTIDE SEQUENCE [LARGE SCALE GENOMIC DNA]</scope>
    <source>
        <strain evidence="6 7">NRRL 2496</strain>
    </source>
</reference>
<dbReference type="GO" id="GO:0015165">
    <property type="term" value="F:pyrimidine nucleotide-sugar transmembrane transporter activity"/>
    <property type="evidence" value="ECO:0007669"/>
    <property type="project" value="InterPro"/>
</dbReference>
<comment type="caution">
    <text evidence="6">The sequence shown here is derived from an EMBL/GenBank/DDBJ whole genome shotgun (WGS) entry which is preliminary data.</text>
</comment>
<feature type="transmembrane region" description="Helical" evidence="5">
    <location>
        <begin position="119"/>
        <end position="135"/>
    </location>
</feature>
<dbReference type="EMBL" id="MCGN01000001">
    <property type="protein sequence ID" value="ORZ03904.1"/>
    <property type="molecule type" value="Genomic_DNA"/>
</dbReference>
<dbReference type="OrthoDB" id="408493at2759"/>
<dbReference type="InterPro" id="IPR007271">
    <property type="entry name" value="Nuc_sug_transpt"/>
</dbReference>
<evidence type="ECO:0000256" key="1">
    <source>
        <dbReference type="ARBA" id="ARBA00004141"/>
    </source>
</evidence>
<dbReference type="OMA" id="QWGAQVM"/>
<dbReference type="NCBIfam" id="TIGR00803">
    <property type="entry name" value="nst"/>
    <property type="match status" value="1"/>
</dbReference>
<evidence type="ECO:0000313" key="6">
    <source>
        <dbReference type="EMBL" id="ORZ03904.1"/>
    </source>
</evidence>
<dbReference type="STRING" id="13706.A0A1X2HWQ8"/>
<dbReference type="PANTHER" id="PTHR10231">
    <property type="entry name" value="NUCLEOTIDE-SUGAR TRANSMEMBRANE TRANSPORTER"/>
    <property type="match status" value="1"/>
</dbReference>
<organism evidence="6 7">
    <name type="scientific">Syncephalastrum racemosum</name>
    <name type="common">Filamentous fungus</name>
    <dbReference type="NCBI Taxonomy" id="13706"/>
    <lineage>
        <taxon>Eukaryota</taxon>
        <taxon>Fungi</taxon>
        <taxon>Fungi incertae sedis</taxon>
        <taxon>Mucoromycota</taxon>
        <taxon>Mucoromycotina</taxon>
        <taxon>Mucoromycetes</taxon>
        <taxon>Mucorales</taxon>
        <taxon>Syncephalastraceae</taxon>
        <taxon>Syncephalastrum</taxon>
    </lineage>
</organism>
<evidence type="ECO:0000256" key="4">
    <source>
        <dbReference type="ARBA" id="ARBA00023136"/>
    </source>
</evidence>
<evidence type="ECO:0000256" key="2">
    <source>
        <dbReference type="ARBA" id="ARBA00022692"/>
    </source>
</evidence>
<keyword evidence="7" id="KW-1185">Reference proteome</keyword>
<dbReference type="Gene3D" id="1.10.3730.20">
    <property type="match status" value="1"/>
</dbReference>
<feature type="transmembrane region" description="Helical" evidence="5">
    <location>
        <begin position="219"/>
        <end position="241"/>
    </location>
</feature>
<evidence type="ECO:0000256" key="5">
    <source>
        <dbReference type="SAM" id="Phobius"/>
    </source>
</evidence>
<accession>A0A1X2HWQ8</accession>
<sequence length="317" mass="34337">MMRYSRVKGQGSQGEEADSATYAASTAVFMAEMIKMVLCVIMIRITEPDKRIAYEVFGKPRETLRMVIPSGLYALQNNLLYIALTHLEAATFQVTYQLKILSTAIFSVLLLGRSLSTQQWIALVLLMVGVTLVQMESSGTNDETSDPGAHGKNSIMGLTAVLASCVSSGFSGCYFEKLLKTSRTSMWVRNLQLGVCGATFSFVGMLLADGVAVWQHGMFHGYSLLTWLVVINQALGGLLVATVVKYADNILKGFATSLSILLSGLITFYFFDFSPSPAFLVGATVVILATYLYGRAMKTPTHSSSAPSTAISTVKLH</sequence>
<comment type="subcellular location">
    <subcellularLocation>
        <location evidence="1">Membrane</location>
        <topology evidence="1">Multi-pass membrane protein</topology>
    </subcellularLocation>
</comment>
<feature type="transmembrane region" description="Helical" evidence="5">
    <location>
        <begin position="253"/>
        <end position="271"/>
    </location>
</feature>
<name>A0A1X2HWQ8_SYNRA</name>
<dbReference type="SUPFAM" id="SSF103481">
    <property type="entry name" value="Multidrug resistance efflux transporter EmrE"/>
    <property type="match status" value="1"/>
</dbReference>